<evidence type="ECO:0000313" key="2">
    <source>
        <dbReference type="EMBL" id="VAX16515.1"/>
    </source>
</evidence>
<evidence type="ECO:0000259" key="1">
    <source>
        <dbReference type="Pfam" id="PF04316"/>
    </source>
</evidence>
<proteinExistence type="predicted"/>
<name>A0A3B1CCW0_9ZZZZ</name>
<dbReference type="Pfam" id="PF04316">
    <property type="entry name" value="FlgM"/>
    <property type="match status" value="1"/>
</dbReference>
<reference evidence="2" key="1">
    <citation type="submission" date="2018-06" db="EMBL/GenBank/DDBJ databases">
        <authorList>
            <person name="Zhirakovskaya E."/>
        </authorList>
    </citation>
    <scope>NUCLEOTIDE SEQUENCE</scope>
</reference>
<dbReference type="AlphaFoldDB" id="A0A3B1CCW0"/>
<sequence>MGDMIGIRTDLVARFKREIKNKTYKVKSEEIAQKMAQALKEEEKFASASSPQKNRWL</sequence>
<organism evidence="2">
    <name type="scientific">hydrothermal vent metagenome</name>
    <dbReference type="NCBI Taxonomy" id="652676"/>
    <lineage>
        <taxon>unclassified sequences</taxon>
        <taxon>metagenomes</taxon>
        <taxon>ecological metagenomes</taxon>
    </lineage>
</organism>
<protein>
    <recommendedName>
        <fullName evidence="1">Anti-sigma-28 factor FlgM C-terminal domain-containing protein</fullName>
    </recommendedName>
</protein>
<gene>
    <name evidence="2" type="ORF">MNBD_NITROSPINAE02-196</name>
</gene>
<accession>A0A3B1CCW0</accession>
<dbReference type="EMBL" id="UOGE01000010">
    <property type="protein sequence ID" value="VAX16515.1"/>
    <property type="molecule type" value="Genomic_DNA"/>
</dbReference>
<dbReference type="InterPro" id="IPR031316">
    <property type="entry name" value="FlgM_C"/>
</dbReference>
<feature type="domain" description="Anti-sigma-28 factor FlgM C-terminal" evidence="1">
    <location>
        <begin position="7"/>
        <end position="36"/>
    </location>
</feature>
<dbReference type="InterPro" id="IPR035890">
    <property type="entry name" value="Anti-sigma-28_factor_FlgM_sf"/>
</dbReference>
<dbReference type="SUPFAM" id="SSF101498">
    <property type="entry name" value="Anti-sigma factor FlgM"/>
    <property type="match status" value="1"/>
</dbReference>